<dbReference type="Proteomes" id="UP000230233">
    <property type="component" value="Chromosome X"/>
</dbReference>
<proteinExistence type="predicted"/>
<evidence type="ECO:0000313" key="1">
    <source>
        <dbReference type="EMBL" id="PIC19895.1"/>
    </source>
</evidence>
<keyword evidence="2" id="KW-1185">Reference proteome</keyword>
<comment type="caution">
    <text evidence="1">The sequence shown here is derived from an EMBL/GenBank/DDBJ whole genome shotgun (WGS) entry which is preliminary data.</text>
</comment>
<organism evidence="1 2">
    <name type="scientific">Caenorhabditis nigoni</name>
    <dbReference type="NCBI Taxonomy" id="1611254"/>
    <lineage>
        <taxon>Eukaryota</taxon>
        <taxon>Metazoa</taxon>
        <taxon>Ecdysozoa</taxon>
        <taxon>Nematoda</taxon>
        <taxon>Chromadorea</taxon>
        <taxon>Rhabditida</taxon>
        <taxon>Rhabditina</taxon>
        <taxon>Rhabditomorpha</taxon>
        <taxon>Rhabditoidea</taxon>
        <taxon>Rhabditidae</taxon>
        <taxon>Peloderinae</taxon>
        <taxon>Caenorhabditis</taxon>
    </lineage>
</organism>
<evidence type="ECO:0000313" key="2">
    <source>
        <dbReference type="Proteomes" id="UP000230233"/>
    </source>
</evidence>
<gene>
    <name evidence="1" type="primary">Cnig_chr_X.g25272</name>
    <name evidence="1" type="ORF">B9Z55_025272</name>
</gene>
<dbReference type="AlphaFoldDB" id="A0A2G5SXN2"/>
<reference evidence="2" key="1">
    <citation type="submission" date="2017-10" db="EMBL/GenBank/DDBJ databases">
        <title>Rapid genome shrinkage in a self-fertile nematode reveals novel sperm competition proteins.</title>
        <authorList>
            <person name="Yin D."/>
            <person name="Schwarz E.M."/>
            <person name="Thomas C.G."/>
            <person name="Felde R.L."/>
            <person name="Korf I.F."/>
            <person name="Cutter A.D."/>
            <person name="Schartner C.M."/>
            <person name="Ralston E.J."/>
            <person name="Meyer B.J."/>
            <person name="Haag E.S."/>
        </authorList>
    </citation>
    <scope>NUCLEOTIDE SEQUENCE [LARGE SCALE GENOMIC DNA]</scope>
    <source>
        <strain evidence="2">JU1422</strain>
    </source>
</reference>
<accession>A0A2G5SXN2</accession>
<protein>
    <submittedName>
        <fullName evidence="1">Uncharacterized protein</fullName>
    </submittedName>
</protein>
<sequence>MHQGSTSRRASCPQESAFLIFTPSLAHQEWRSTERCSTEPAAKEFTNRQAGADKLSHNSTLSRPFVSASLTSIITDHLSSFPQSVFHPAATKDGRSLPLLLPVPIH</sequence>
<name>A0A2G5SXN2_9PELO</name>
<dbReference type="EMBL" id="PDUG01000006">
    <property type="protein sequence ID" value="PIC19895.1"/>
    <property type="molecule type" value="Genomic_DNA"/>
</dbReference>